<dbReference type="OrthoDB" id="7686329at2759"/>
<name>A0A084VYN2_ANOSI</name>
<feature type="region of interest" description="Disordered" evidence="1">
    <location>
        <begin position="322"/>
        <end position="396"/>
    </location>
</feature>
<feature type="compositionally biased region" description="Polar residues" evidence="1">
    <location>
        <begin position="65"/>
        <end position="75"/>
    </location>
</feature>
<feature type="compositionally biased region" description="Basic and acidic residues" evidence="1">
    <location>
        <begin position="432"/>
        <end position="446"/>
    </location>
</feature>
<evidence type="ECO:0000313" key="3">
    <source>
        <dbReference type="EMBL" id="KFB43076.1"/>
    </source>
</evidence>
<sequence>MLRLTHVVVLVALASVVLAGPTVRKDEVTNVVTDAEVAATKPASPTVPTDQKLVTVPVKLPTAADEQSSEPTTVKASEEVEPSTTTSPEVSTTTTVVTTSSVASTSGVSFTKPPRKTITFDQRQEGKYNIRADLENFVIVVVPSGSSSGASLLDLLTRSAQKKDAYHHHHHHHETRKSNGKRKNNKAQYAGAPKKKVPQGLVTPEVIVLDESNQRSGQLVAEEFIEGRTPYKVDLSSSARSADDDSGHDTEPHQQQQSFRFSVEPSEGRSSGRVRFPTVSSGNYAPSSSDVSSGRALRRTADESEFANTNTLVVAASSATNHYHQQPNPTNLPGDGAQRHHQQQLPTVLLADPPSILLPLRPAPRTANGDREDHGNQARPSAQGLANHSHLPSSFDSLEYAPLRSDVDMKQLQLQPDAEGDSDNDNGAVAGDHYEDLAEQRQRPDQDIGGGWDELRLLGAQEQCGPDRKRDSYGVCQFVRP</sequence>
<protein>
    <submittedName>
        <fullName evidence="3 4">Uncharacterized protein</fullName>
    </submittedName>
</protein>
<feature type="region of interest" description="Disordered" evidence="1">
    <location>
        <begin position="416"/>
        <end position="452"/>
    </location>
</feature>
<dbReference type="OMA" id="AQEQCGP"/>
<feature type="signal peptide" evidence="2">
    <location>
        <begin position="1"/>
        <end position="19"/>
    </location>
</feature>
<feature type="compositionally biased region" description="Basic residues" evidence="1">
    <location>
        <begin position="165"/>
        <end position="185"/>
    </location>
</feature>
<dbReference type="VEuPathDB" id="VectorBase:ASIC010757"/>
<dbReference type="VEuPathDB" id="VectorBase:ASIS003749"/>
<keyword evidence="2" id="KW-0732">Signal</keyword>
<evidence type="ECO:0000313" key="4">
    <source>
        <dbReference type="EnsemblMetazoa" id="ASIC010757-PA"/>
    </source>
</evidence>
<evidence type="ECO:0000256" key="2">
    <source>
        <dbReference type="SAM" id="SignalP"/>
    </source>
</evidence>
<feature type="region of interest" description="Disordered" evidence="1">
    <location>
        <begin position="61"/>
        <end position="114"/>
    </location>
</feature>
<dbReference type="AlphaFoldDB" id="A0A084VYN2"/>
<proteinExistence type="predicted"/>
<evidence type="ECO:0000313" key="5">
    <source>
        <dbReference type="Proteomes" id="UP000030765"/>
    </source>
</evidence>
<dbReference type="EMBL" id="ATLV01018382">
    <property type="status" value="NOT_ANNOTATED_CDS"/>
    <property type="molecule type" value="Genomic_DNA"/>
</dbReference>
<dbReference type="EMBL" id="KE525231">
    <property type="protein sequence ID" value="KFB43076.1"/>
    <property type="molecule type" value="Genomic_DNA"/>
</dbReference>
<reference evidence="3 5" key="1">
    <citation type="journal article" date="2014" name="BMC Genomics">
        <title>Genome sequence of Anopheles sinensis provides insight into genetics basis of mosquito competence for malaria parasites.</title>
        <authorList>
            <person name="Zhou D."/>
            <person name="Zhang D."/>
            <person name="Ding G."/>
            <person name="Shi L."/>
            <person name="Hou Q."/>
            <person name="Ye Y."/>
            <person name="Xu Y."/>
            <person name="Zhou H."/>
            <person name="Xiong C."/>
            <person name="Li S."/>
            <person name="Yu J."/>
            <person name="Hong S."/>
            <person name="Yu X."/>
            <person name="Zou P."/>
            <person name="Chen C."/>
            <person name="Chang X."/>
            <person name="Wang W."/>
            <person name="Lv Y."/>
            <person name="Sun Y."/>
            <person name="Ma L."/>
            <person name="Shen B."/>
            <person name="Zhu C."/>
        </authorList>
    </citation>
    <scope>NUCLEOTIDE SEQUENCE [LARGE SCALE GENOMIC DNA]</scope>
</reference>
<dbReference type="Proteomes" id="UP000030765">
    <property type="component" value="Unassembled WGS sequence"/>
</dbReference>
<feature type="compositionally biased region" description="Polar residues" evidence="1">
    <location>
        <begin position="278"/>
        <end position="292"/>
    </location>
</feature>
<keyword evidence="5" id="KW-1185">Reference proteome</keyword>
<gene>
    <name evidence="3" type="ORF">ZHAS_00010757</name>
</gene>
<accession>A0A084VYN2</accession>
<feature type="region of interest" description="Disordered" evidence="1">
    <location>
        <begin position="235"/>
        <end position="300"/>
    </location>
</feature>
<feature type="chain" id="PRO_5001784027" evidence="2">
    <location>
        <begin position="20"/>
        <end position="481"/>
    </location>
</feature>
<feature type="compositionally biased region" description="Polar residues" evidence="1">
    <location>
        <begin position="322"/>
        <end position="331"/>
    </location>
</feature>
<feature type="compositionally biased region" description="Low complexity" evidence="1">
    <location>
        <begin position="82"/>
        <end position="106"/>
    </location>
</feature>
<reference evidence="4" key="2">
    <citation type="submission" date="2020-05" db="UniProtKB">
        <authorList>
            <consortium name="EnsemblMetazoa"/>
        </authorList>
    </citation>
    <scope>IDENTIFICATION</scope>
</reference>
<feature type="region of interest" description="Disordered" evidence="1">
    <location>
        <begin position="162"/>
        <end position="197"/>
    </location>
</feature>
<dbReference type="EnsemblMetazoa" id="ASIC010757-RA">
    <property type="protein sequence ID" value="ASIC010757-PA"/>
    <property type="gene ID" value="ASIC010757"/>
</dbReference>
<organism evidence="3">
    <name type="scientific">Anopheles sinensis</name>
    <name type="common">Mosquito</name>
    <dbReference type="NCBI Taxonomy" id="74873"/>
    <lineage>
        <taxon>Eukaryota</taxon>
        <taxon>Metazoa</taxon>
        <taxon>Ecdysozoa</taxon>
        <taxon>Arthropoda</taxon>
        <taxon>Hexapoda</taxon>
        <taxon>Insecta</taxon>
        <taxon>Pterygota</taxon>
        <taxon>Neoptera</taxon>
        <taxon>Endopterygota</taxon>
        <taxon>Diptera</taxon>
        <taxon>Nematocera</taxon>
        <taxon>Culicoidea</taxon>
        <taxon>Culicidae</taxon>
        <taxon>Anophelinae</taxon>
        <taxon>Anopheles</taxon>
    </lineage>
</organism>
<evidence type="ECO:0000256" key="1">
    <source>
        <dbReference type="SAM" id="MobiDB-lite"/>
    </source>
</evidence>
<feature type="compositionally biased region" description="Basic and acidic residues" evidence="1">
    <location>
        <begin position="241"/>
        <end position="252"/>
    </location>
</feature>
<feature type="compositionally biased region" description="Polar residues" evidence="1">
    <location>
        <begin position="378"/>
        <end position="396"/>
    </location>
</feature>